<evidence type="ECO:0000256" key="2">
    <source>
        <dbReference type="ARBA" id="ARBA00022801"/>
    </source>
</evidence>
<dbReference type="AlphaFoldDB" id="A0A956NGP5"/>
<keyword evidence="2" id="KW-0378">Hydrolase</keyword>
<gene>
    <name evidence="5" type="ORF">KDA27_17140</name>
</gene>
<dbReference type="Gene3D" id="3.30.420.10">
    <property type="entry name" value="Ribonuclease H-like superfamily/Ribonuclease H"/>
    <property type="match status" value="1"/>
</dbReference>
<evidence type="ECO:0000259" key="4">
    <source>
        <dbReference type="SMART" id="SM00479"/>
    </source>
</evidence>
<dbReference type="Pfam" id="PF00929">
    <property type="entry name" value="RNase_T"/>
    <property type="match status" value="1"/>
</dbReference>
<dbReference type="InterPro" id="IPR047201">
    <property type="entry name" value="ERI-1_3'hExo-like"/>
</dbReference>
<dbReference type="InterPro" id="IPR051274">
    <property type="entry name" value="3-5_Exoribonuclease"/>
</dbReference>
<dbReference type="EMBL" id="JAGQHS010000104">
    <property type="protein sequence ID" value="MCA9757533.1"/>
    <property type="molecule type" value="Genomic_DNA"/>
</dbReference>
<dbReference type="CDD" id="cd06133">
    <property type="entry name" value="ERI-1_3'hExo_like"/>
    <property type="match status" value="1"/>
</dbReference>
<reference evidence="5" key="1">
    <citation type="submission" date="2020-04" db="EMBL/GenBank/DDBJ databases">
        <authorList>
            <person name="Zhang T."/>
        </authorList>
    </citation>
    <scope>NUCLEOTIDE SEQUENCE</scope>
    <source>
        <strain evidence="5">HKST-UBA02</strain>
    </source>
</reference>
<dbReference type="GO" id="GO:0000175">
    <property type="term" value="F:3'-5'-RNA exonuclease activity"/>
    <property type="evidence" value="ECO:0007669"/>
    <property type="project" value="InterPro"/>
</dbReference>
<organism evidence="5 6">
    <name type="scientific">Eiseniibacteriota bacterium</name>
    <dbReference type="NCBI Taxonomy" id="2212470"/>
    <lineage>
        <taxon>Bacteria</taxon>
        <taxon>Candidatus Eiseniibacteriota</taxon>
    </lineage>
</organism>
<protein>
    <submittedName>
        <fullName evidence="5">Exonuclease domain-containing protein</fullName>
    </submittedName>
</protein>
<name>A0A956NGP5_UNCEI</name>
<dbReference type="Proteomes" id="UP000739538">
    <property type="component" value="Unassembled WGS sequence"/>
</dbReference>
<dbReference type="PANTHER" id="PTHR23044">
    <property type="entry name" value="3'-5' EXONUCLEASE ERI1-RELATED"/>
    <property type="match status" value="1"/>
</dbReference>
<dbReference type="PANTHER" id="PTHR23044:SF61">
    <property type="entry name" value="3'-5' EXORIBONUCLEASE 1-RELATED"/>
    <property type="match status" value="1"/>
</dbReference>
<proteinExistence type="predicted"/>
<sequence length="190" mass="21863">MRYSADIVVLDLEATSPDRDANTIERTNIIDIGAVRLDRRTLEIVDEFTELVRPTEFEVAPHITEITGITNEMVEDKARFDEVGPRFIEWCGSRNRFFLAVWGAYYDIPLLRRECLAHEIEYRKHFVGGALDIRSLAVAWLAENGHDTSGVTVARVLEKMQIEGDFVFHRALDDARAEARILQSYHLSRR</sequence>
<comment type="caution">
    <text evidence="5">The sequence shown here is derived from an EMBL/GenBank/DDBJ whole genome shotgun (WGS) entry which is preliminary data.</text>
</comment>
<feature type="domain" description="Exonuclease" evidence="4">
    <location>
        <begin position="6"/>
        <end position="189"/>
    </location>
</feature>
<evidence type="ECO:0000313" key="5">
    <source>
        <dbReference type="EMBL" id="MCA9757533.1"/>
    </source>
</evidence>
<evidence type="ECO:0000256" key="1">
    <source>
        <dbReference type="ARBA" id="ARBA00022722"/>
    </source>
</evidence>
<dbReference type="GO" id="GO:0003676">
    <property type="term" value="F:nucleic acid binding"/>
    <property type="evidence" value="ECO:0007669"/>
    <property type="project" value="InterPro"/>
</dbReference>
<dbReference type="InterPro" id="IPR036397">
    <property type="entry name" value="RNaseH_sf"/>
</dbReference>
<dbReference type="SUPFAM" id="SSF53098">
    <property type="entry name" value="Ribonuclease H-like"/>
    <property type="match status" value="1"/>
</dbReference>
<reference evidence="5" key="2">
    <citation type="journal article" date="2021" name="Microbiome">
        <title>Successional dynamics and alternative stable states in a saline activated sludge microbial community over 9 years.</title>
        <authorList>
            <person name="Wang Y."/>
            <person name="Ye J."/>
            <person name="Ju F."/>
            <person name="Liu L."/>
            <person name="Boyd J.A."/>
            <person name="Deng Y."/>
            <person name="Parks D.H."/>
            <person name="Jiang X."/>
            <person name="Yin X."/>
            <person name="Woodcroft B.J."/>
            <person name="Tyson G.W."/>
            <person name="Hugenholtz P."/>
            <person name="Polz M.F."/>
            <person name="Zhang T."/>
        </authorList>
    </citation>
    <scope>NUCLEOTIDE SEQUENCE</scope>
    <source>
        <strain evidence="5">HKST-UBA02</strain>
    </source>
</reference>
<keyword evidence="3 5" id="KW-0269">Exonuclease</keyword>
<accession>A0A956NGP5</accession>
<evidence type="ECO:0000256" key="3">
    <source>
        <dbReference type="ARBA" id="ARBA00022839"/>
    </source>
</evidence>
<keyword evidence="1" id="KW-0540">Nuclease</keyword>
<evidence type="ECO:0000313" key="6">
    <source>
        <dbReference type="Proteomes" id="UP000739538"/>
    </source>
</evidence>
<dbReference type="SMART" id="SM00479">
    <property type="entry name" value="EXOIII"/>
    <property type="match status" value="1"/>
</dbReference>
<dbReference type="InterPro" id="IPR013520">
    <property type="entry name" value="Ribonucl_H"/>
</dbReference>
<dbReference type="InterPro" id="IPR012337">
    <property type="entry name" value="RNaseH-like_sf"/>
</dbReference>